<sequence>MADDLRPIRRREDLPPLERAVSDALDELNSSMHGMLSSWSYPVEFLEFLAEEGHTVVSTAELEQLRARIAEYEHATNA</sequence>
<reference evidence="1 2" key="1">
    <citation type="submission" date="2020-08" db="EMBL/GenBank/DDBJ databases">
        <title>Sequencing the genomes of 1000 actinobacteria strains.</title>
        <authorList>
            <person name="Klenk H.-P."/>
        </authorList>
    </citation>
    <scope>NUCLEOTIDE SEQUENCE [LARGE SCALE GENOMIC DNA]</scope>
    <source>
        <strain evidence="1 2">DSM 43023</strain>
    </source>
</reference>
<evidence type="ECO:0000313" key="2">
    <source>
        <dbReference type="Proteomes" id="UP000534286"/>
    </source>
</evidence>
<organism evidence="1 2">
    <name type="scientific">Streptosporangium album</name>
    <dbReference type="NCBI Taxonomy" id="47479"/>
    <lineage>
        <taxon>Bacteria</taxon>
        <taxon>Bacillati</taxon>
        <taxon>Actinomycetota</taxon>
        <taxon>Actinomycetes</taxon>
        <taxon>Streptosporangiales</taxon>
        <taxon>Streptosporangiaceae</taxon>
        <taxon>Streptosporangium</taxon>
    </lineage>
</organism>
<accession>A0A7W7RZ33</accession>
<comment type="caution">
    <text evidence="1">The sequence shown here is derived from an EMBL/GenBank/DDBJ whole genome shotgun (WGS) entry which is preliminary data.</text>
</comment>
<name>A0A7W7RZ33_9ACTN</name>
<protein>
    <submittedName>
        <fullName evidence="1">Uncharacterized protein</fullName>
    </submittedName>
</protein>
<dbReference type="EMBL" id="JACHJU010000002">
    <property type="protein sequence ID" value="MBB4940727.1"/>
    <property type="molecule type" value="Genomic_DNA"/>
</dbReference>
<evidence type="ECO:0000313" key="1">
    <source>
        <dbReference type="EMBL" id="MBB4940727.1"/>
    </source>
</evidence>
<keyword evidence="2" id="KW-1185">Reference proteome</keyword>
<proteinExistence type="predicted"/>
<dbReference type="AlphaFoldDB" id="A0A7W7RZ33"/>
<dbReference type="RefSeq" id="WP_184756893.1">
    <property type="nucleotide sequence ID" value="NZ_BAABEK010000005.1"/>
</dbReference>
<dbReference type="Proteomes" id="UP000534286">
    <property type="component" value="Unassembled WGS sequence"/>
</dbReference>
<gene>
    <name evidence="1" type="ORF">FHR32_005104</name>
</gene>